<reference evidence="8" key="1">
    <citation type="journal article" date="2019" name="Int. J. Syst. Evol. Microbiol.">
        <title>The Global Catalogue of Microorganisms (GCM) 10K type strain sequencing project: providing services to taxonomists for standard genome sequencing and annotation.</title>
        <authorList>
            <consortium name="The Broad Institute Genomics Platform"/>
            <consortium name="The Broad Institute Genome Sequencing Center for Infectious Disease"/>
            <person name="Wu L."/>
            <person name="Ma J."/>
        </authorList>
    </citation>
    <scope>NUCLEOTIDE SEQUENCE [LARGE SCALE GENOMIC DNA]</scope>
    <source>
        <strain evidence="8">CGMCC 4.1469</strain>
    </source>
</reference>
<dbReference type="EMBL" id="JBHSOD010000116">
    <property type="protein sequence ID" value="MFC5891037.1"/>
    <property type="molecule type" value="Genomic_DNA"/>
</dbReference>
<sequence>MSTLAIAASLLIGVLLGILGGGGSMLTVPILVYLAGQDTKQAITTSLFVVGVTSIAGLISHARAGRVRWRTGTLFGLAGMAGAYAGGRAAAHIPDTVLLIAFALMMLATAAAMLRGPRKTTQQAQSEPPLHRLLLQGLVVGAVTGILGAGGGFLIVPALALLAGLPMGIAIGTSLLVIAMNSFAGLAGHISGAHLDWNLALAVTAAAVLGSLIGGRYAGRIPQHTLRTGFGWFVIAMALFVLGRQIGPAVLTVVPAIAAWVLIRRRRVRRTGNPSAAGAVAPTPEPAVRH</sequence>
<dbReference type="PANTHER" id="PTHR43701">
    <property type="entry name" value="MEMBRANE TRANSPORTER PROTEIN MJ0441-RELATED"/>
    <property type="match status" value="1"/>
</dbReference>
<comment type="similarity">
    <text evidence="2 6">Belongs to the 4-toluene sulfonate uptake permease (TSUP) (TC 2.A.102) family.</text>
</comment>
<evidence type="ECO:0000256" key="1">
    <source>
        <dbReference type="ARBA" id="ARBA00004141"/>
    </source>
</evidence>
<evidence type="ECO:0000256" key="5">
    <source>
        <dbReference type="ARBA" id="ARBA00023136"/>
    </source>
</evidence>
<comment type="subcellular location">
    <subcellularLocation>
        <location evidence="6">Cell membrane</location>
        <topology evidence="6">Multi-pass membrane protein</topology>
    </subcellularLocation>
    <subcellularLocation>
        <location evidence="1">Membrane</location>
        <topology evidence="1">Multi-pass membrane protein</topology>
    </subcellularLocation>
</comment>
<dbReference type="InterPro" id="IPR051598">
    <property type="entry name" value="TSUP/Inactive_protease-like"/>
</dbReference>
<evidence type="ECO:0000256" key="4">
    <source>
        <dbReference type="ARBA" id="ARBA00022989"/>
    </source>
</evidence>
<evidence type="ECO:0000256" key="2">
    <source>
        <dbReference type="ARBA" id="ARBA00009142"/>
    </source>
</evidence>
<keyword evidence="4 6" id="KW-1133">Transmembrane helix</keyword>
<name>A0ABW1F9D9_9ACTN</name>
<protein>
    <recommendedName>
        <fullName evidence="6">Probable membrane transporter protein</fullName>
    </recommendedName>
</protein>
<keyword evidence="5 6" id="KW-0472">Membrane</keyword>
<keyword evidence="6" id="KW-1003">Cell membrane</keyword>
<evidence type="ECO:0000313" key="7">
    <source>
        <dbReference type="EMBL" id="MFC5891037.1"/>
    </source>
</evidence>
<evidence type="ECO:0000313" key="8">
    <source>
        <dbReference type="Proteomes" id="UP001596067"/>
    </source>
</evidence>
<feature type="transmembrane region" description="Helical" evidence="6">
    <location>
        <begin position="42"/>
        <end position="60"/>
    </location>
</feature>
<comment type="caution">
    <text evidence="7">The sequence shown here is derived from an EMBL/GenBank/DDBJ whole genome shotgun (WGS) entry which is preliminary data.</text>
</comment>
<evidence type="ECO:0000256" key="3">
    <source>
        <dbReference type="ARBA" id="ARBA00022692"/>
    </source>
</evidence>
<organism evidence="7 8">
    <name type="scientific">Kitasatospora aburaviensis</name>
    <dbReference type="NCBI Taxonomy" id="67265"/>
    <lineage>
        <taxon>Bacteria</taxon>
        <taxon>Bacillati</taxon>
        <taxon>Actinomycetota</taxon>
        <taxon>Actinomycetes</taxon>
        <taxon>Kitasatosporales</taxon>
        <taxon>Streptomycetaceae</taxon>
        <taxon>Kitasatospora</taxon>
    </lineage>
</organism>
<feature type="transmembrane region" description="Helical" evidence="6">
    <location>
        <begin position="167"/>
        <end position="187"/>
    </location>
</feature>
<proteinExistence type="inferred from homology"/>
<feature type="transmembrane region" description="Helical" evidence="6">
    <location>
        <begin position="199"/>
        <end position="218"/>
    </location>
</feature>
<dbReference type="InterPro" id="IPR002781">
    <property type="entry name" value="TM_pro_TauE-like"/>
</dbReference>
<gene>
    <name evidence="7" type="ORF">ACFP0N_39405</name>
</gene>
<dbReference type="RefSeq" id="WP_313767257.1">
    <property type="nucleotide sequence ID" value="NZ_BAAAVH010000031.1"/>
</dbReference>
<feature type="transmembrane region" description="Helical" evidence="6">
    <location>
        <begin position="97"/>
        <end position="114"/>
    </location>
</feature>
<feature type="transmembrane region" description="Helical" evidence="6">
    <location>
        <begin position="230"/>
        <end position="263"/>
    </location>
</feature>
<evidence type="ECO:0000256" key="6">
    <source>
        <dbReference type="RuleBase" id="RU363041"/>
    </source>
</evidence>
<accession>A0ABW1F9D9</accession>
<feature type="transmembrane region" description="Helical" evidence="6">
    <location>
        <begin position="134"/>
        <end position="161"/>
    </location>
</feature>
<dbReference type="PANTHER" id="PTHR43701:SF2">
    <property type="entry name" value="MEMBRANE TRANSPORTER PROTEIN YJNA-RELATED"/>
    <property type="match status" value="1"/>
</dbReference>
<keyword evidence="8" id="KW-1185">Reference proteome</keyword>
<feature type="transmembrane region" description="Helical" evidence="6">
    <location>
        <begin position="72"/>
        <end position="91"/>
    </location>
</feature>
<dbReference type="Proteomes" id="UP001596067">
    <property type="component" value="Unassembled WGS sequence"/>
</dbReference>
<dbReference type="Pfam" id="PF01925">
    <property type="entry name" value="TauE"/>
    <property type="match status" value="1"/>
</dbReference>
<keyword evidence="3 6" id="KW-0812">Transmembrane</keyword>